<evidence type="ECO:0000313" key="3">
    <source>
        <dbReference type="EMBL" id="KEF55629.1"/>
    </source>
</evidence>
<feature type="compositionally biased region" description="Low complexity" evidence="1">
    <location>
        <begin position="239"/>
        <end position="258"/>
    </location>
</feature>
<dbReference type="HOGENOM" id="CLU_063074_0_0_1"/>
<dbReference type="Proteomes" id="UP000027920">
    <property type="component" value="Unassembled WGS sequence"/>
</dbReference>
<feature type="region of interest" description="Disordered" evidence="1">
    <location>
        <begin position="288"/>
        <end position="309"/>
    </location>
</feature>
<name>A0A072P681_9EURO</name>
<reference evidence="3 4" key="1">
    <citation type="submission" date="2013-03" db="EMBL/GenBank/DDBJ databases">
        <title>The Genome Sequence of Exophiala aquamarina CBS 119918.</title>
        <authorList>
            <consortium name="The Broad Institute Genomics Platform"/>
            <person name="Cuomo C."/>
            <person name="de Hoog S."/>
            <person name="Gorbushina A."/>
            <person name="Walker B."/>
            <person name="Young S.K."/>
            <person name="Zeng Q."/>
            <person name="Gargeya S."/>
            <person name="Fitzgerald M."/>
            <person name="Haas B."/>
            <person name="Abouelleil A."/>
            <person name="Allen A.W."/>
            <person name="Alvarado L."/>
            <person name="Arachchi H.M."/>
            <person name="Berlin A.M."/>
            <person name="Chapman S.B."/>
            <person name="Gainer-Dewar J."/>
            <person name="Goldberg J."/>
            <person name="Griggs A."/>
            <person name="Gujja S."/>
            <person name="Hansen M."/>
            <person name="Howarth C."/>
            <person name="Imamovic A."/>
            <person name="Ireland A."/>
            <person name="Larimer J."/>
            <person name="McCowan C."/>
            <person name="Murphy C."/>
            <person name="Pearson M."/>
            <person name="Poon T.W."/>
            <person name="Priest M."/>
            <person name="Roberts A."/>
            <person name="Saif S."/>
            <person name="Shea T."/>
            <person name="Sisk P."/>
            <person name="Sykes S."/>
            <person name="Wortman J."/>
            <person name="Nusbaum C."/>
            <person name="Birren B."/>
        </authorList>
    </citation>
    <scope>NUCLEOTIDE SEQUENCE [LARGE SCALE GENOMIC DNA]</scope>
    <source>
        <strain evidence="3 4">CBS 119918</strain>
    </source>
</reference>
<feature type="region of interest" description="Disordered" evidence="1">
    <location>
        <begin position="220"/>
        <end position="263"/>
    </location>
</feature>
<dbReference type="VEuPathDB" id="FungiDB:A1O9_08379"/>
<dbReference type="PANTHER" id="PTHR42071">
    <property type="entry name" value="PROTOGLOBIN DOMAIN-CONTAINING PROTEIN"/>
    <property type="match status" value="1"/>
</dbReference>
<dbReference type="Gene3D" id="1.10.490.10">
    <property type="entry name" value="Globins"/>
    <property type="match status" value="1"/>
</dbReference>
<dbReference type="AlphaFoldDB" id="A0A072P681"/>
<dbReference type="RefSeq" id="XP_013258219.1">
    <property type="nucleotide sequence ID" value="XM_013402765.1"/>
</dbReference>
<keyword evidence="4" id="KW-1185">Reference proteome</keyword>
<dbReference type="PANTHER" id="PTHR42071:SF1">
    <property type="entry name" value="GLOBIN-SENSOR DOMAIN-CONTAINING PROTEIN"/>
    <property type="match status" value="1"/>
</dbReference>
<proteinExistence type="predicted"/>
<evidence type="ECO:0000256" key="1">
    <source>
        <dbReference type="SAM" id="MobiDB-lite"/>
    </source>
</evidence>
<organism evidence="3 4">
    <name type="scientific">Exophiala aquamarina CBS 119918</name>
    <dbReference type="NCBI Taxonomy" id="1182545"/>
    <lineage>
        <taxon>Eukaryota</taxon>
        <taxon>Fungi</taxon>
        <taxon>Dikarya</taxon>
        <taxon>Ascomycota</taxon>
        <taxon>Pezizomycotina</taxon>
        <taxon>Eurotiomycetes</taxon>
        <taxon>Chaetothyriomycetidae</taxon>
        <taxon>Chaetothyriales</taxon>
        <taxon>Herpotrichiellaceae</taxon>
        <taxon>Exophiala</taxon>
    </lineage>
</organism>
<comment type="caution">
    <text evidence="3">The sequence shown here is derived from an EMBL/GenBank/DDBJ whole genome shotgun (WGS) entry which is preliminary data.</text>
</comment>
<dbReference type="GeneID" id="25283292"/>
<dbReference type="GO" id="GO:0019825">
    <property type="term" value="F:oxygen binding"/>
    <property type="evidence" value="ECO:0007669"/>
    <property type="project" value="InterPro"/>
</dbReference>
<protein>
    <recommendedName>
        <fullName evidence="2">Globin-sensor domain-containing protein</fullName>
    </recommendedName>
</protein>
<gene>
    <name evidence="3" type="ORF">A1O9_08379</name>
</gene>
<evidence type="ECO:0000313" key="4">
    <source>
        <dbReference type="Proteomes" id="UP000027920"/>
    </source>
</evidence>
<accession>A0A072P681</accession>
<sequence>MAALPKNMDHVDRRELYTSLPVRVQYLQQFLEFSADDVVALIDGQKYIKQIIPAIVNMVYKKLLMHDITARVFTTRDSRVEEDPDEWVKEEGSQIRHRKMFLRWYLTKLNSDPSKMEYWQYLDKVGLMHVGKGRKNPLHVDYIFLGACLGYIQDAMTEAILSHPRLELTQKIAIVKAIGKVIWIQNDLLAKWHLEDGKEFEDDLDEEEIQAEAAEPEGYIKGRRVLGSNGSDDDSLTDRPSSVSSGRSGKSTTSLGRTVEQVNQANEVSGCPFSGMVHAPKVLETQRAATWRPRREDSLPMSAPTGIPKLHLVDGRTVCKENLGPNPFQ</sequence>
<dbReference type="OrthoDB" id="10027058at2759"/>
<dbReference type="EMBL" id="AMGV01000007">
    <property type="protein sequence ID" value="KEF55629.1"/>
    <property type="molecule type" value="Genomic_DNA"/>
</dbReference>
<dbReference type="Pfam" id="PF11563">
    <property type="entry name" value="Protoglobin"/>
    <property type="match status" value="1"/>
</dbReference>
<dbReference type="InterPro" id="IPR044398">
    <property type="entry name" value="Globin-sensor_dom"/>
</dbReference>
<feature type="domain" description="Globin-sensor" evidence="2">
    <location>
        <begin position="23"/>
        <end position="199"/>
    </location>
</feature>
<evidence type="ECO:0000259" key="2">
    <source>
        <dbReference type="Pfam" id="PF11563"/>
    </source>
</evidence>
<dbReference type="InterPro" id="IPR012292">
    <property type="entry name" value="Globin/Proto"/>
</dbReference>
<dbReference type="GO" id="GO:0020037">
    <property type="term" value="F:heme binding"/>
    <property type="evidence" value="ECO:0007669"/>
    <property type="project" value="InterPro"/>
</dbReference>